<keyword evidence="1" id="KW-0812">Transmembrane</keyword>
<gene>
    <name evidence="2" type="ORF">BT96DRAFT_913391</name>
</gene>
<reference evidence="2" key="1">
    <citation type="journal article" date="2019" name="Environ. Microbiol.">
        <title>Fungal ecological strategies reflected in gene transcription - a case study of two litter decomposers.</title>
        <authorList>
            <person name="Barbi F."/>
            <person name="Kohler A."/>
            <person name="Barry K."/>
            <person name="Baskaran P."/>
            <person name="Daum C."/>
            <person name="Fauchery L."/>
            <person name="Ihrmark K."/>
            <person name="Kuo A."/>
            <person name="LaButti K."/>
            <person name="Lipzen A."/>
            <person name="Morin E."/>
            <person name="Grigoriev I.V."/>
            <person name="Henrissat B."/>
            <person name="Lindahl B."/>
            <person name="Martin F."/>
        </authorList>
    </citation>
    <scope>NUCLEOTIDE SEQUENCE</scope>
    <source>
        <strain evidence="2">JB14</strain>
    </source>
</reference>
<accession>A0A6A4IL46</accession>
<protein>
    <submittedName>
        <fullName evidence="2">Uncharacterized protein</fullName>
    </submittedName>
</protein>
<evidence type="ECO:0000256" key="1">
    <source>
        <dbReference type="SAM" id="Phobius"/>
    </source>
</evidence>
<dbReference type="OrthoDB" id="2913628at2759"/>
<dbReference type="Proteomes" id="UP000799118">
    <property type="component" value="Unassembled WGS sequence"/>
</dbReference>
<name>A0A6A4IL46_9AGAR</name>
<feature type="transmembrane region" description="Helical" evidence="1">
    <location>
        <begin position="53"/>
        <end position="71"/>
    </location>
</feature>
<sequence length="102" mass="11165">MKRHQSEVLGLMKKVANAAPEPRVRFHYLEKARMFSKANAKEKDGVLRDVGKGVSIILLAPLALTAAVFLVKGMGDAFNVGKVKKWGKGKQKGSNDASWDID</sequence>
<dbReference type="AlphaFoldDB" id="A0A6A4IL46"/>
<evidence type="ECO:0000313" key="3">
    <source>
        <dbReference type="Proteomes" id="UP000799118"/>
    </source>
</evidence>
<proteinExistence type="predicted"/>
<keyword evidence="1" id="KW-1133">Transmembrane helix</keyword>
<organism evidence="2 3">
    <name type="scientific">Gymnopus androsaceus JB14</name>
    <dbReference type="NCBI Taxonomy" id="1447944"/>
    <lineage>
        <taxon>Eukaryota</taxon>
        <taxon>Fungi</taxon>
        <taxon>Dikarya</taxon>
        <taxon>Basidiomycota</taxon>
        <taxon>Agaricomycotina</taxon>
        <taxon>Agaricomycetes</taxon>
        <taxon>Agaricomycetidae</taxon>
        <taxon>Agaricales</taxon>
        <taxon>Marasmiineae</taxon>
        <taxon>Omphalotaceae</taxon>
        <taxon>Gymnopus</taxon>
    </lineage>
</organism>
<keyword evidence="1" id="KW-0472">Membrane</keyword>
<keyword evidence="3" id="KW-1185">Reference proteome</keyword>
<dbReference type="EMBL" id="ML769388">
    <property type="protein sequence ID" value="KAE9409224.1"/>
    <property type="molecule type" value="Genomic_DNA"/>
</dbReference>
<evidence type="ECO:0000313" key="2">
    <source>
        <dbReference type="EMBL" id="KAE9409224.1"/>
    </source>
</evidence>